<dbReference type="Pfam" id="PF06271">
    <property type="entry name" value="RDD"/>
    <property type="match status" value="1"/>
</dbReference>
<evidence type="ECO:0000256" key="2">
    <source>
        <dbReference type="ARBA" id="ARBA00022692"/>
    </source>
</evidence>
<dbReference type="InterPro" id="IPR039871">
    <property type="entry name" value="FAM8A1"/>
</dbReference>
<reference evidence="8" key="1">
    <citation type="submission" date="2022-12" db="EMBL/GenBank/DDBJ databases">
        <title>Chromosome-level genome assembly of the bean flower thrips Megalurothrips usitatus.</title>
        <authorList>
            <person name="Ma L."/>
            <person name="Liu Q."/>
            <person name="Li H."/>
            <person name="Cai W."/>
        </authorList>
    </citation>
    <scope>NUCLEOTIDE SEQUENCE</scope>
    <source>
        <strain evidence="8">Cailab_2022a</strain>
    </source>
</reference>
<dbReference type="PANTHER" id="PTHR13659:SF5">
    <property type="entry name" value="PROTEIN FAM8A1"/>
    <property type="match status" value="1"/>
</dbReference>
<accession>A0AAV7XMQ1</accession>
<evidence type="ECO:0000256" key="6">
    <source>
        <dbReference type="SAM" id="Phobius"/>
    </source>
</evidence>
<dbReference type="GO" id="GO:0016020">
    <property type="term" value="C:membrane"/>
    <property type="evidence" value="ECO:0007669"/>
    <property type="project" value="UniProtKB-SubCell"/>
</dbReference>
<feature type="compositionally biased region" description="Polar residues" evidence="5">
    <location>
        <begin position="14"/>
        <end position="24"/>
    </location>
</feature>
<organism evidence="8 9">
    <name type="scientific">Megalurothrips usitatus</name>
    <name type="common">bean blossom thrips</name>
    <dbReference type="NCBI Taxonomy" id="439358"/>
    <lineage>
        <taxon>Eukaryota</taxon>
        <taxon>Metazoa</taxon>
        <taxon>Ecdysozoa</taxon>
        <taxon>Arthropoda</taxon>
        <taxon>Hexapoda</taxon>
        <taxon>Insecta</taxon>
        <taxon>Pterygota</taxon>
        <taxon>Neoptera</taxon>
        <taxon>Paraneoptera</taxon>
        <taxon>Thysanoptera</taxon>
        <taxon>Terebrantia</taxon>
        <taxon>Thripoidea</taxon>
        <taxon>Thripidae</taxon>
        <taxon>Megalurothrips</taxon>
    </lineage>
</organism>
<evidence type="ECO:0000256" key="1">
    <source>
        <dbReference type="ARBA" id="ARBA00004141"/>
    </source>
</evidence>
<feature type="domain" description="RDD" evidence="7">
    <location>
        <begin position="118"/>
        <end position="224"/>
    </location>
</feature>
<keyword evidence="9" id="KW-1185">Reference proteome</keyword>
<keyword evidence="3 6" id="KW-1133">Transmembrane helix</keyword>
<sequence>MDSPKKPDADTSEGPKQTTVTSQPPDDIYKTREDYFAALQKWIYDAQLWQNSMACMPYFFLSHPELFGVVPPMPASYGTDASRRSGPGLTFPWLTSAPQTGSNRIPNSPLAGLPYRIPPYWKRFCAEVVDSIITFVLKLFITFVAIHVFGLIDLDKYSIEMLQQNVQSLTYKVAVEMTSQLLFLELVNRVVVCLLEAYWLRGGEEGRVGGSTPGKNLFGLRVVLCYQANPVPGQPNEVVVITPGTDLGWGWALIRALSKNIFLALIYPLCFAFFFFKFNRLGYDVLSHSIVVESVDHNNNRR</sequence>
<dbReference type="InterPro" id="IPR010432">
    <property type="entry name" value="RDD"/>
</dbReference>
<proteinExistence type="predicted"/>
<dbReference type="PANTHER" id="PTHR13659">
    <property type="entry name" value="AUTOSOMAL HIGHLY CONSERVED PROTEIN"/>
    <property type="match status" value="1"/>
</dbReference>
<evidence type="ECO:0000259" key="7">
    <source>
        <dbReference type="Pfam" id="PF06271"/>
    </source>
</evidence>
<comment type="caution">
    <text evidence="8">The sequence shown here is derived from an EMBL/GenBank/DDBJ whole genome shotgun (WGS) entry which is preliminary data.</text>
</comment>
<gene>
    <name evidence="8" type="ORF">ONE63_007429</name>
</gene>
<dbReference type="AlphaFoldDB" id="A0AAV7XMQ1"/>
<protein>
    <recommendedName>
        <fullName evidence="7">RDD domain-containing protein</fullName>
    </recommendedName>
</protein>
<evidence type="ECO:0000313" key="9">
    <source>
        <dbReference type="Proteomes" id="UP001075354"/>
    </source>
</evidence>
<keyword evidence="2 6" id="KW-0812">Transmembrane</keyword>
<feature type="region of interest" description="Disordered" evidence="5">
    <location>
        <begin position="1"/>
        <end position="27"/>
    </location>
</feature>
<evidence type="ECO:0000256" key="4">
    <source>
        <dbReference type="ARBA" id="ARBA00023136"/>
    </source>
</evidence>
<evidence type="ECO:0000256" key="5">
    <source>
        <dbReference type="SAM" id="MobiDB-lite"/>
    </source>
</evidence>
<comment type="subcellular location">
    <subcellularLocation>
        <location evidence="1">Membrane</location>
        <topology evidence="1">Multi-pass membrane protein</topology>
    </subcellularLocation>
</comment>
<dbReference type="EMBL" id="JAPTSV010000005">
    <property type="protein sequence ID" value="KAJ1527449.1"/>
    <property type="molecule type" value="Genomic_DNA"/>
</dbReference>
<feature type="transmembrane region" description="Helical" evidence="6">
    <location>
        <begin position="132"/>
        <end position="152"/>
    </location>
</feature>
<evidence type="ECO:0000256" key="3">
    <source>
        <dbReference type="ARBA" id="ARBA00022989"/>
    </source>
</evidence>
<evidence type="ECO:0000313" key="8">
    <source>
        <dbReference type="EMBL" id="KAJ1527449.1"/>
    </source>
</evidence>
<dbReference type="Proteomes" id="UP001075354">
    <property type="component" value="Chromosome 5"/>
</dbReference>
<name>A0AAV7XMQ1_9NEOP</name>
<feature type="transmembrane region" description="Helical" evidence="6">
    <location>
        <begin position="261"/>
        <end position="278"/>
    </location>
</feature>
<keyword evidence="4 6" id="KW-0472">Membrane</keyword>